<evidence type="ECO:0000313" key="1">
    <source>
        <dbReference type="EMBL" id="TFJ85282.1"/>
    </source>
</evidence>
<comment type="caution">
    <text evidence="1">The sequence shown here is derived from an EMBL/GenBank/DDBJ whole genome shotgun (WGS) entry which is preliminary data.</text>
</comment>
<dbReference type="AlphaFoldDB" id="A0A4D9D137"/>
<sequence>MVPSCNAVTMRAKRLPKYVRPGKSLNIRIVVRSTRSTAVTDARLIAFLPPGVTYVSSRNTLKMPRVTPYLDGDRVILEPVTLQERDSLRYKMKVYISANAPEDQRLLIPVQYDGGSLRNCSAGVHIEVRIFRGEDVVRW</sequence>
<evidence type="ECO:0000313" key="2">
    <source>
        <dbReference type="Proteomes" id="UP000355283"/>
    </source>
</evidence>
<gene>
    <name evidence="1" type="ORF">NSK_003705</name>
</gene>
<name>A0A4D9D137_9STRA</name>
<accession>A0A4D9D137</accession>
<proteinExistence type="predicted"/>
<organism evidence="1 2">
    <name type="scientific">Nannochloropsis salina CCMP1776</name>
    <dbReference type="NCBI Taxonomy" id="1027361"/>
    <lineage>
        <taxon>Eukaryota</taxon>
        <taxon>Sar</taxon>
        <taxon>Stramenopiles</taxon>
        <taxon>Ochrophyta</taxon>
        <taxon>Eustigmatophyceae</taxon>
        <taxon>Eustigmatales</taxon>
        <taxon>Monodopsidaceae</taxon>
        <taxon>Microchloropsis</taxon>
        <taxon>Microchloropsis salina</taxon>
    </lineage>
</organism>
<reference evidence="1 2" key="1">
    <citation type="submission" date="2019-01" db="EMBL/GenBank/DDBJ databases">
        <title>Nuclear Genome Assembly of the Microalgal Biofuel strain Nannochloropsis salina CCMP1776.</title>
        <authorList>
            <person name="Hovde B."/>
        </authorList>
    </citation>
    <scope>NUCLEOTIDE SEQUENCE [LARGE SCALE GENOMIC DNA]</scope>
    <source>
        <strain evidence="1 2">CCMP1776</strain>
    </source>
</reference>
<dbReference type="Proteomes" id="UP000355283">
    <property type="component" value="Unassembled WGS sequence"/>
</dbReference>
<protein>
    <submittedName>
        <fullName evidence="1">Uncharacterized protein</fullName>
    </submittedName>
</protein>
<dbReference type="EMBL" id="SDOX01000016">
    <property type="protein sequence ID" value="TFJ85282.1"/>
    <property type="molecule type" value="Genomic_DNA"/>
</dbReference>
<keyword evidence="2" id="KW-1185">Reference proteome</keyword>